<dbReference type="InterPro" id="IPR007039">
    <property type="entry name" value="TrbC/VirB2"/>
</dbReference>
<evidence type="ECO:0000313" key="3">
    <source>
        <dbReference type="Proteomes" id="UP000703590"/>
    </source>
</evidence>
<evidence type="ECO:0000256" key="1">
    <source>
        <dbReference type="SAM" id="Phobius"/>
    </source>
</evidence>
<comment type="caution">
    <text evidence="2">The sequence shown here is derived from an EMBL/GenBank/DDBJ whole genome shotgun (WGS) entry which is preliminary data.</text>
</comment>
<dbReference type="EMBL" id="JAFHKK010000029">
    <property type="protein sequence ID" value="MBN2965270.1"/>
    <property type="molecule type" value="Genomic_DNA"/>
</dbReference>
<gene>
    <name evidence="2" type="ORF">JWV37_10795</name>
</gene>
<name>A0ABS2WUI8_9BACT</name>
<keyword evidence="1" id="KW-1133">Transmembrane helix</keyword>
<sequence>MEAFTRAISNIHALLTDVIIAGIAGLLIAACGFVIAFGDSEKGKKWGWGIVFGISLVYGSVSIANFIWN</sequence>
<keyword evidence="1" id="KW-0472">Membrane</keyword>
<feature type="transmembrane region" description="Helical" evidence="1">
    <location>
        <begin position="48"/>
        <end position="68"/>
    </location>
</feature>
<feature type="transmembrane region" description="Helical" evidence="1">
    <location>
        <begin position="12"/>
        <end position="36"/>
    </location>
</feature>
<keyword evidence="1" id="KW-0812">Transmembrane</keyword>
<evidence type="ECO:0000313" key="2">
    <source>
        <dbReference type="EMBL" id="MBN2965270.1"/>
    </source>
</evidence>
<keyword evidence="3" id="KW-1185">Reference proteome</keyword>
<organism evidence="2 3">
    <name type="scientific">Sulfurospirillum tamanense</name>
    <dbReference type="NCBI Taxonomy" id="2813362"/>
    <lineage>
        <taxon>Bacteria</taxon>
        <taxon>Pseudomonadati</taxon>
        <taxon>Campylobacterota</taxon>
        <taxon>Epsilonproteobacteria</taxon>
        <taxon>Campylobacterales</taxon>
        <taxon>Sulfurospirillaceae</taxon>
        <taxon>Sulfurospirillum</taxon>
    </lineage>
</organism>
<reference evidence="2 3" key="3">
    <citation type="submission" date="2021-02" db="EMBL/GenBank/DDBJ databases">
        <authorList>
            <person name="Merkel A.Y."/>
        </authorList>
    </citation>
    <scope>NUCLEOTIDE SEQUENCE [LARGE SCALE GENOMIC DNA]</scope>
    <source>
        <strain evidence="2 3">T05b</strain>
    </source>
</reference>
<dbReference type="Proteomes" id="UP000703590">
    <property type="component" value="Unassembled WGS sequence"/>
</dbReference>
<proteinExistence type="predicted"/>
<dbReference type="RefSeq" id="WP_205459816.1">
    <property type="nucleotide sequence ID" value="NZ_JAFHKK010000029.1"/>
</dbReference>
<accession>A0ABS2WUI8</accession>
<reference evidence="2 3" key="1">
    <citation type="submission" date="2021-02" db="EMBL/GenBank/DDBJ databases">
        <title>Sulfurospirillum tamanensis sp. nov.</title>
        <authorList>
            <person name="Frolova A."/>
            <person name="Merkel A."/>
            <person name="Slobodkin A."/>
        </authorList>
    </citation>
    <scope>NUCLEOTIDE SEQUENCE [LARGE SCALE GENOMIC DNA]</scope>
    <source>
        <strain evidence="2 3">T05b</strain>
    </source>
</reference>
<reference evidence="3" key="2">
    <citation type="submission" date="2021-02" db="EMBL/GenBank/DDBJ databases">
        <title>Sulfurospirillum tamanensis sp. nov.</title>
        <authorList>
            <person name="Merkel A.Y."/>
        </authorList>
    </citation>
    <scope>NUCLEOTIDE SEQUENCE [LARGE SCALE GENOMIC DNA]</scope>
    <source>
        <strain evidence="3">T05b</strain>
    </source>
</reference>
<protein>
    <submittedName>
        <fullName evidence="2">TrbC/VirB2 family protein</fullName>
    </submittedName>
</protein>
<dbReference type="PROSITE" id="PS51257">
    <property type="entry name" value="PROKAR_LIPOPROTEIN"/>
    <property type="match status" value="1"/>
</dbReference>
<dbReference type="Pfam" id="PF04956">
    <property type="entry name" value="TrbC"/>
    <property type="match status" value="1"/>
</dbReference>